<feature type="region of interest" description="Disordered" evidence="1">
    <location>
        <begin position="1"/>
        <end position="25"/>
    </location>
</feature>
<dbReference type="Gramene" id="PVH38216">
    <property type="protein sequence ID" value="PVH38216"/>
    <property type="gene ID" value="PAHAL_5G199700"/>
</dbReference>
<name>A0A2T8IKR7_9POAL</name>
<dbReference type="Proteomes" id="UP000243499">
    <property type="component" value="Chromosome 5"/>
</dbReference>
<reference evidence="2" key="1">
    <citation type="submission" date="2018-04" db="EMBL/GenBank/DDBJ databases">
        <title>WGS assembly of Panicum hallii.</title>
        <authorList>
            <person name="Lovell J."/>
            <person name="Jenkins J."/>
            <person name="Lowry D."/>
            <person name="Mamidi S."/>
            <person name="Sreedasyam A."/>
            <person name="Weng X."/>
            <person name="Barry K."/>
            <person name="Bonette J."/>
            <person name="Campitelli B."/>
            <person name="Daum C."/>
            <person name="Gordon S."/>
            <person name="Gould B."/>
            <person name="Lipzen A."/>
            <person name="Macqueen A."/>
            <person name="Palacio-Mejia J."/>
            <person name="Plott C."/>
            <person name="Shakirov E."/>
            <person name="Shu S."/>
            <person name="Yoshinaga Y."/>
            <person name="Zane M."/>
            <person name="Rokhsar D."/>
            <person name="Grimwood J."/>
            <person name="Schmutz J."/>
            <person name="Juenger T."/>
        </authorList>
    </citation>
    <scope>NUCLEOTIDE SEQUENCE [LARGE SCALE GENOMIC DNA]</scope>
    <source>
        <strain evidence="2">FIL2</strain>
    </source>
</reference>
<dbReference type="AlphaFoldDB" id="A0A2T8IKR7"/>
<sequence length="59" mass="6340">MGGVQSTELAAEVSVPPKTKPNVTGNGVLASAMLRSIQHGVERPMGLSRARRVRWAIDR</sequence>
<dbReference type="EMBL" id="CM008050">
    <property type="protein sequence ID" value="PVH38216.1"/>
    <property type="molecule type" value="Genomic_DNA"/>
</dbReference>
<evidence type="ECO:0000256" key="1">
    <source>
        <dbReference type="SAM" id="MobiDB-lite"/>
    </source>
</evidence>
<accession>A0A2T8IKR7</accession>
<protein>
    <submittedName>
        <fullName evidence="2">Uncharacterized protein</fullName>
    </submittedName>
</protein>
<proteinExistence type="predicted"/>
<gene>
    <name evidence="2" type="ORF">PAHAL_5G199700</name>
</gene>
<evidence type="ECO:0000313" key="2">
    <source>
        <dbReference type="EMBL" id="PVH38216.1"/>
    </source>
</evidence>
<organism evidence="2">
    <name type="scientific">Panicum hallii</name>
    <dbReference type="NCBI Taxonomy" id="206008"/>
    <lineage>
        <taxon>Eukaryota</taxon>
        <taxon>Viridiplantae</taxon>
        <taxon>Streptophyta</taxon>
        <taxon>Embryophyta</taxon>
        <taxon>Tracheophyta</taxon>
        <taxon>Spermatophyta</taxon>
        <taxon>Magnoliopsida</taxon>
        <taxon>Liliopsida</taxon>
        <taxon>Poales</taxon>
        <taxon>Poaceae</taxon>
        <taxon>PACMAD clade</taxon>
        <taxon>Panicoideae</taxon>
        <taxon>Panicodae</taxon>
        <taxon>Paniceae</taxon>
        <taxon>Panicinae</taxon>
        <taxon>Panicum</taxon>
        <taxon>Panicum sect. Panicum</taxon>
    </lineage>
</organism>